<dbReference type="GO" id="GO:0055085">
    <property type="term" value="P:transmembrane transport"/>
    <property type="evidence" value="ECO:0007669"/>
    <property type="project" value="InterPro"/>
</dbReference>
<evidence type="ECO:0000256" key="5">
    <source>
        <dbReference type="ARBA" id="ARBA00022989"/>
    </source>
</evidence>
<dbReference type="PANTHER" id="PTHR30193:SF37">
    <property type="entry name" value="INNER MEMBRANE ABC TRANSPORTER PERMEASE PROTEIN YCJO"/>
    <property type="match status" value="1"/>
</dbReference>
<reference evidence="8 9" key="1">
    <citation type="submission" date="2019-04" db="EMBL/GenBank/DDBJ databases">
        <title>Vagococcus sp. nov., isolated from faeces of yaks (Bos grunniens).</title>
        <authorList>
            <person name="Ge Y."/>
        </authorList>
    </citation>
    <scope>NUCLEOTIDE SEQUENCE [LARGE SCALE GENOMIC DNA]</scope>
    <source>
        <strain evidence="8 9">MN-17</strain>
    </source>
</reference>
<accession>A0A4D7CV01</accession>
<evidence type="ECO:0000313" key="8">
    <source>
        <dbReference type="EMBL" id="QCI87243.1"/>
    </source>
</evidence>
<dbReference type="AlphaFoldDB" id="A0A4D7CV01"/>
<dbReference type="PROSITE" id="PS50928">
    <property type="entry name" value="ABC_TM1"/>
    <property type="match status" value="1"/>
</dbReference>
<dbReference type="KEGG" id="vao:FA707_10015"/>
<dbReference type="Pfam" id="PF00528">
    <property type="entry name" value="BPD_transp_1"/>
    <property type="match status" value="1"/>
</dbReference>
<organism evidence="8 9">
    <name type="scientific">Vagococcus zengguangii</name>
    <dbReference type="NCBI Taxonomy" id="2571750"/>
    <lineage>
        <taxon>Bacteria</taxon>
        <taxon>Bacillati</taxon>
        <taxon>Bacillota</taxon>
        <taxon>Bacilli</taxon>
        <taxon>Lactobacillales</taxon>
        <taxon>Enterococcaceae</taxon>
        <taxon>Vagococcus</taxon>
    </lineage>
</organism>
<evidence type="ECO:0000256" key="3">
    <source>
        <dbReference type="ARBA" id="ARBA00022475"/>
    </source>
</evidence>
<feature type="transmembrane region" description="Helical" evidence="7">
    <location>
        <begin position="85"/>
        <end position="107"/>
    </location>
</feature>
<keyword evidence="3" id="KW-1003">Cell membrane</keyword>
<dbReference type="InterPro" id="IPR035906">
    <property type="entry name" value="MetI-like_sf"/>
</dbReference>
<keyword evidence="9" id="KW-1185">Reference proteome</keyword>
<comment type="similarity">
    <text evidence="7">Belongs to the binding-protein-dependent transport system permease family.</text>
</comment>
<name>A0A4D7CV01_9ENTE</name>
<dbReference type="RefSeq" id="WP_136954065.1">
    <property type="nucleotide sequence ID" value="NZ_CP039712.1"/>
</dbReference>
<dbReference type="Proteomes" id="UP000298615">
    <property type="component" value="Chromosome"/>
</dbReference>
<evidence type="ECO:0000313" key="9">
    <source>
        <dbReference type="Proteomes" id="UP000298615"/>
    </source>
</evidence>
<dbReference type="GO" id="GO:0005886">
    <property type="term" value="C:plasma membrane"/>
    <property type="evidence" value="ECO:0007669"/>
    <property type="project" value="UniProtKB-SubCell"/>
</dbReference>
<feature type="transmembrane region" description="Helical" evidence="7">
    <location>
        <begin position="226"/>
        <end position="248"/>
    </location>
</feature>
<keyword evidence="5 7" id="KW-1133">Transmembrane helix</keyword>
<evidence type="ECO:0000256" key="4">
    <source>
        <dbReference type="ARBA" id="ARBA00022692"/>
    </source>
</evidence>
<keyword evidence="2 7" id="KW-0813">Transport</keyword>
<dbReference type="OrthoDB" id="9798257at2"/>
<feature type="transmembrane region" description="Helical" evidence="7">
    <location>
        <begin position="268"/>
        <end position="292"/>
    </location>
</feature>
<feature type="transmembrane region" description="Helical" evidence="7">
    <location>
        <begin position="23"/>
        <end position="45"/>
    </location>
</feature>
<dbReference type="SUPFAM" id="SSF161098">
    <property type="entry name" value="MetI-like"/>
    <property type="match status" value="1"/>
</dbReference>
<evidence type="ECO:0000256" key="7">
    <source>
        <dbReference type="RuleBase" id="RU363032"/>
    </source>
</evidence>
<dbReference type="InterPro" id="IPR051393">
    <property type="entry name" value="ABC_transporter_permease"/>
</dbReference>
<gene>
    <name evidence="8" type="ORF">FA707_10015</name>
</gene>
<dbReference type="EMBL" id="CP039712">
    <property type="protein sequence ID" value="QCI87243.1"/>
    <property type="molecule type" value="Genomic_DNA"/>
</dbReference>
<keyword evidence="6 7" id="KW-0472">Membrane</keyword>
<dbReference type="PANTHER" id="PTHR30193">
    <property type="entry name" value="ABC TRANSPORTER PERMEASE PROTEIN"/>
    <property type="match status" value="1"/>
</dbReference>
<evidence type="ECO:0000256" key="1">
    <source>
        <dbReference type="ARBA" id="ARBA00004651"/>
    </source>
</evidence>
<protein>
    <submittedName>
        <fullName evidence="8">Sugar ABC transporter permease</fullName>
    </submittedName>
</protein>
<feature type="transmembrane region" description="Helical" evidence="7">
    <location>
        <begin position="166"/>
        <end position="190"/>
    </location>
</feature>
<dbReference type="Gene3D" id="1.10.3720.10">
    <property type="entry name" value="MetI-like"/>
    <property type="match status" value="1"/>
</dbReference>
<comment type="subcellular location">
    <subcellularLocation>
        <location evidence="1 7">Cell membrane</location>
        <topology evidence="1 7">Multi-pass membrane protein</topology>
    </subcellularLocation>
</comment>
<dbReference type="CDD" id="cd06261">
    <property type="entry name" value="TM_PBP2"/>
    <property type="match status" value="1"/>
</dbReference>
<sequence>MENSIDLKKEKTKKKYRGIENPWSGYLFIAPQLILFLLFILYPVIEGFRMSLFQSNYVSETFVGLDNYIYLFKDPVFLKSIANTIFFVVAIVALTIAFGLFVATAVFDKSAKYVSFIRGSFYLPVMVSMVVMSMVWNFLLNPANGLIAYLLGNLGFENVNLLGDKFWVMPVIIFVTFVGNVGQAIILYIASMIGIPADYFEAAEIDGATRWQRITKILIPLVKPTTLYLTVINIIAVLKIFVVIQLLTGGGPNNSSVTMMYYLYQNAFVYNNTGIAAAVGVLMFIVALLLSLPQFKTFGKQK</sequence>
<evidence type="ECO:0000256" key="2">
    <source>
        <dbReference type="ARBA" id="ARBA00022448"/>
    </source>
</evidence>
<proteinExistence type="inferred from homology"/>
<feature type="transmembrane region" description="Helical" evidence="7">
    <location>
        <begin position="119"/>
        <end position="139"/>
    </location>
</feature>
<dbReference type="InterPro" id="IPR000515">
    <property type="entry name" value="MetI-like"/>
</dbReference>
<evidence type="ECO:0000256" key="6">
    <source>
        <dbReference type="ARBA" id="ARBA00023136"/>
    </source>
</evidence>
<keyword evidence="4 7" id="KW-0812">Transmembrane</keyword>